<proteinExistence type="predicted"/>
<dbReference type="Pfam" id="PF08867">
    <property type="entry name" value="FRG"/>
    <property type="match status" value="1"/>
</dbReference>
<dbReference type="RefSeq" id="WP_129077650.1">
    <property type="nucleotide sequence ID" value="NZ_QOUX01000026.1"/>
</dbReference>
<dbReference type="OrthoDB" id="9816036at2"/>
<gene>
    <name evidence="2" type="ORF">DS745_07595</name>
</gene>
<dbReference type="EMBL" id="QOUX01000026">
    <property type="protein sequence ID" value="RXJ02243.1"/>
    <property type="molecule type" value="Genomic_DNA"/>
</dbReference>
<evidence type="ECO:0000313" key="3">
    <source>
        <dbReference type="Proteomes" id="UP000290649"/>
    </source>
</evidence>
<protein>
    <submittedName>
        <fullName evidence="2">FRG domain-containing protein</fullName>
    </submittedName>
</protein>
<dbReference type="Proteomes" id="UP000290649">
    <property type="component" value="Unassembled WGS sequence"/>
</dbReference>
<accession>A0A4Q0VUX9</accession>
<sequence length="403" mass="47339">MGVLEYAIFRDVDISSKSVKEHSDYYTYIYETYRKDIKDIKENYTIDIIEKSLLIQYSGDEFVKVRENIVYLIDGLEMMEGEPEANDDKINFDIKEIDYLSLKEIIQLIPQSEDNQLKVDLNQLYDKVVNNEWSESVVEQTLAEKYLIEDKSNITLINSLGDYTRFIHELESKSVNSYVSRGQKDCSYELVPSIYRIYEKKQDVHAKGYEHTFRQKIAHYEKGTEERSIEELRAEGQHYGLPTEYLDFTEAHIISLLFAIEDYKYTRNHSIVFFVDSTAFNKETIGREEKLINLQDASERNYLKDYISCSYFIKVPNINERIHFQKGCFLRLSSHDYMGNPDFLSDLKDKVAIAVINKNCKEDILKELFSLGINFESIYPDKDNLVKSIRFNYEVILEGGKLK</sequence>
<feature type="domain" description="FRG" evidence="1">
    <location>
        <begin position="174"/>
        <end position="273"/>
    </location>
</feature>
<reference evidence="2 3" key="1">
    <citation type="journal article" date="2019" name="Int. J. Syst. Evol. Microbiol.">
        <title>Anaerobacillus alkaliphilus sp. nov., a novel alkaliphilic and moderately halophilic bacterium.</title>
        <authorList>
            <person name="Borsodi A.K."/>
            <person name="Aszalos J.M."/>
            <person name="Bihari P."/>
            <person name="Nagy I."/>
            <person name="Schumann P."/>
            <person name="Sproer C."/>
            <person name="Kovacs A.L."/>
            <person name="Boka K."/>
            <person name="Dobosy P."/>
            <person name="Ovari M."/>
            <person name="Szili-Kovacs T."/>
            <person name="Toth E."/>
        </authorList>
    </citation>
    <scope>NUCLEOTIDE SEQUENCE [LARGE SCALE GENOMIC DNA]</scope>
    <source>
        <strain evidence="2 3">B16-10</strain>
    </source>
</reference>
<dbReference type="InterPro" id="IPR014966">
    <property type="entry name" value="FRG-dom"/>
</dbReference>
<organism evidence="2 3">
    <name type="scientific">Anaerobacillus alkaliphilus</name>
    <dbReference type="NCBI Taxonomy" id="1548597"/>
    <lineage>
        <taxon>Bacteria</taxon>
        <taxon>Bacillati</taxon>
        <taxon>Bacillota</taxon>
        <taxon>Bacilli</taxon>
        <taxon>Bacillales</taxon>
        <taxon>Bacillaceae</taxon>
        <taxon>Anaerobacillus</taxon>
    </lineage>
</organism>
<evidence type="ECO:0000259" key="1">
    <source>
        <dbReference type="SMART" id="SM00901"/>
    </source>
</evidence>
<dbReference type="AlphaFoldDB" id="A0A4Q0VUX9"/>
<keyword evidence="3" id="KW-1185">Reference proteome</keyword>
<evidence type="ECO:0000313" key="2">
    <source>
        <dbReference type="EMBL" id="RXJ02243.1"/>
    </source>
</evidence>
<comment type="caution">
    <text evidence="2">The sequence shown here is derived from an EMBL/GenBank/DDBJ whole genome shotgun (WGS) entry which is preliminary data.</text>
</comment>
<name>A0A4Q0VUX9_9BACI</name>
<dbReference type="SMART" id="SM00901">
    <property type="entry name" value="FRG"/>
    <property type="match status" value="1"/>
</dbReference>